<comment type="caution">
    <text evidence="1">The sequence shown here is derived from an EMBL/GenBank/DDBJ whole genome shotgun (WGS) entry which is preliminary data.</text>
</comment>
<protein>
    <recommendedName>
        <fullName evidence="3">HMA domain-containing protein</fullName>
    </recommendedName>
</protein>
<proteinExistence type="predicted"/>
<evidence type="ECO:0000313" key="2">
    <source>
        <dbReference type="Proteomes" id="UP000189670"/>
    </source>
</evidence>
<accession>A0A1V1NZ49</accession>
<evidence type="ECO:0008006" key="3">
    <source>
        <dbReference type="Google" id="ProtNLM"/>
    </source>
</evidence>
<reference evidence="2" key="1">
    <citation type="submission" date="2012-11" db="EMBL/GenBank/DDBJ databases">
        <authorList>
            <person name="Lucero-Rivera Y.E."/>
            <person name="Tovar-Ramirez D."/>
        </authorList>
    </citation>
    <scope>NUCLEOTIDE SEQUENCE [LARGE SCALE GENOMIC DNA]</scope>
    <source>
        <strain evidence="2">Araruama</strain>
    </source>
</reference>
<organism evidence="1 2">
    <name type="scientific">Candidatus Magnetoglobus multicellularis str. Araruama</name>
    <dbReference type="NCBI Taxonomy" id="890399"/>
    <lineage>
        <taxon>Bacteria</taxon>
        <taxon>Pseudomonadati</taxon>
        <taxon>Thermodesulfobacteriota</taxon>
        <taxon>Desulfobacteria</taxon>
        <taxon>Desulfobacterales</taxon>
        <taxon>Desulfobacteraceae</taxon>
        <taxon>Candidatus Magnetoglobus</taxon>
    </lineage>
</organism>
<gene>
    <name evidence="1" type="ORF">OMM_11117</name>
</gene>
<dbReference type="EMBL" id="ATBP01001174">
    <property type="protein sequence ID" value="ETR67879.1"/>
    <property type="molecule type" value="Genomic_DNA"/>
</dbReference>
<sequence>MEKKQTLINLFEFLRGINGVSVNTINGSVIIHYDPDMLNRDDILGILQLHRFVDKHHVISNDNRMDRFIETIRKEIRKAMFTMAFELALEPVGLSFVCALI</sequence>
<evidence type="ECO:0000313" key="1">
    <source>
        <dbReference type="EMBL" id="ETR67879.1"/>
    </source>
</evidence>
<dbReference type="AlphaFoldDB" id="A0A1V1NZ49"/>
<name>A0A1V1NZ49_9BACT</name>
<dbReference type="Proteomes" id="UP000189670">
    <property type="component" value="Unassembled WGS sequence"/>
</dbReference>